<comment type="caution">
    <text evidence="2">The sequence shown here is derived from an EMBL/GenBank/DDBJ whole genome shotgun (WGS) entry which is preliminary data.</text>
</comment>
<evidence type="ECO:0000313" key="3">
    <source>
        <dbReference type="Proteomes" id="UP000326759"/>
    </source>
</evidence>
<feature type="transmembrane region" description="Helical" evidence="1">
    <location>
        <begin position="55"/>
        <end position="76"/>
    </location>
</feature>
<keyword evidence="1" id="KW-0812">Transmembrane</keyword>
<sequence length="159" mass="17852">RIEWWLVVLPNSSLCSCPWIILEEFCFRFLRHLRLFCCLTRALKLGGYVSCVADLFFSSGGHFITVTSWVWLVLGVIRITPTHSRGTVLSFVVGFGTVGHALSLLVFKSLTISLGWNEYFAALLYSGFVILSGLIVLILPSTPFVVPDMTSHIAPHLYW</sequence>
<dbReference type="EMBL" id="SEYY01024839">
    <property type="protein sequence ID" value="KAB7493854.1"/>
    <property type="molecule type" value="Genomic_DNA"/>
</dbReference>
<gene>
    <name evidence="2" type="ORF">Anas_05851</name>
</gene>
<evidence type="ECO:0000313" key="2">
    <source>
        <dbReference type="EMBL" id="KAB7493854.1"/>
    </source>
</evidence>
<keyword evidence="3" id="KW-1185">Reference proteome</keyword>
<feature type="transmembrane region" description="Helical" evidence="1">
    <location>
        <begin position="88"/>
        <end position="107"/>
    </location>
</feature>
<protein>
    <submittedName>
        <fullName evidence="2">Uncharacterized protein</fullName>
    </submittedName>
</protein>
<evidence type="ECO:0000256" key="1">
    <source>
        <dbReference type="SAM" id="Phobius"/>
    </source>
</evidence>
<dbReference type="Proteomes" id="UP000326759">
    <property type="component" value="Unassembled WGS sequence"/>
</dbReference>
<organism evidence="2 3">
    <name type="scientific">Armadillidium nasatum</name>
    <dbReference type="NCBI Taxonomy" id="96803"/>
    <lineage>
        <taxon>Eukaryota</taxon>
        <taxon>Metazoa</taxon>
        <taxon>Ecdysozoa</taxon>
        <taxon>Arthropoda</taxon>
        <taxon>Crustacea</taxon>
        <taxon>Multicrustacea</taxon>
        <taxon>Malacostraca</taxon>
        <taxon>Eumalacostraca</taxon>
        <taxon>Peracarida</taxon>
        <taxon>Isopoda</taxon>
        <taxon>Oniscidea</taxon>
        <taxon>Crinocheta</taxon>
        <taxon>Armadillidiidae</taxon>
        <taxon>Armadillidium</taxon>
    </lineage>
</organism>
<keyword evidence="1" id="KW-1133">Transmembrane helix</keyword>
<feature type="transmembrane region" description="Helical" evidence="1">
    <location>
        <begin position="119"/>
        <end position="139"/>
    </location>
</feature>
<feature type="non-terminal residue" evidence="2">
    <location>
        <position position="1"/>
    </location>
</feature>
<dbReference type="AlphaFoldDB" id="A0A5N5SI58"/>
<name>A0A5N5SI58_9CRUS</name>
<accession>A0A5N5SI58</accession>
<dbReference type="OrthoDB" id="6360577at2759"/>
<proteinExistence type="predicted"/>
<reference evidence="2 3" key="1">
    <citation type="journal article" date="2019" name="PLoS Biol.">
        <title>Sex chromosomes control vertical transmission of feminizing Wolbachia symbionts in an isopod.</title>
        <authorList>
            <person name="Becking T."/>
            <person name="Chebbi M.A."/>
            <person name="Giraud I."/>
            <person name="Moumen B."/>
            <person name="Laverre T."/>
            <person name="Caubet Y."/>
            <person name="Peccoud J."/>
            <person name="Gilbert C."/>
            <person name="Cordaux R."/>
        </authorList>
    </citation>
    <scope>NUCLEOTIDE SEQUENCE [LARGE SCALE GENOMIC DNA]</scope>
    <source>
        <strain evidence="2">ANa2</strain>
        <tissue evidence="2">Whole body excluding digestive tract and cuticle</tissue>
    </source>
</reference>
<keyword evidence="1" id="KW-0472">Membrane</keyword>